<feature type="region of interest" description="Disordered" evidence="4">
    <location>
        <begin position="22"/>
        <end position="44"/>
    </location>
</feature>
<accession>A0ABP8DI05</accession>
<dbReference type="Gene3D" id="3.40.50.1000">
    <property type="entry name" value="HAD superfamily/HAD-like"/>
    <property type="match status" value="1"/>
</dbReference>
<dbReference type="SUPFAM" id="SSF56784">
    <property type="entry name" value="HAD-like"/>
    <property type="match status" value="1"/>
</dbReference>
<dbReference type="EMBL" id="BAABAT010000024">
    <property type="protein sequence ID" value="GAA4256563.1"/>
    <property type="molecule type" value="Genomic_DNA"/>
</dbReference>
<dbReference type="NCBIfam" id="TIGR01549">
    <property type="entry name" value="HAD-SF-IA-v1"/>
    <property type="match status" value="1"/>
</dbReference>
<name>A0ABP8DI05_9ACTN</name>
<sequence length="461" mass="50799">MSAAGADQCARCGVRLARDNPGPRCSACGRSGTAQQSQPPEVPTSFWEHPAIVAAVRDRHMGRLIAAYRLHPHHKAPIPQSAIASWAHLTQAQISRLEHRRAEQQLDRLTFWARLLRIPEQLLWFVPVPPADRADHRHNHATPAANSEPTVDPSVYPTRLVPPADPIYGEAVPADRHPTGHRTAEENDDMRRRTVLQALAAAPLAGTAGSSHLIEPRVSSVVSSAEALRRIYHDSPSPRELLALVRSQLDATAAGETLIDESTEYGTWADWLGVPRHTFSAVFGQVIAQGRDYRETFQHFRPGFDLATERRRRAEVGIAEHFNGRDLYPDVRECFAELKAAGYFVGVAGNQTARAGRLLRELNLGVDLIATSDDWGAEKPSRAFFDALIASAGCSPAEIAYVGDRLDNDILPAADSGLITVFIRRGPWGYFYANQPEVRRAHLRIDSLRELPAQLKALNAA</sequence>
<evidence type="ECO:0000313" key="5">
    <source>
        <dbReference type="EMBL" id="GAA4256563.1"/>
    </source>
</evidence>
<evidence type="ECO:0000256" key="2">
    <source>
        <dbReference type="ARBA" id="ARBA00022801"/>
    </source>
</evidence>
<comment type="caution">
    <text evidence="5">The sequence shown here is derived from an EMBL/GenBank/DDBJ whole genome shotgun (WGS) entry which is preliminary data.</text>
</comment>
<proteinExistence type="predicted"/>
<dbReference type="InterPro" id="IPR006439">
    <property type="entry name" value="HAD-SF_hydro_IA"/>
</dbReference>
<evidence type="ECO:0000256" key="4">
    <source>
        <dbReference type="SAM" id="MobiDB-lite"/>
    </source>
</evidence>
<evidence type="ECO:0008006" key="7">
    <source>
        <dbReference type="Google" id="ProtNLM"/>
    </source>
</evidence>
<dbReference type="PANTHER" id="PTHR46470">
    <property type="entry name" value="N-ACYLNEURAMINATE-9-PHOSPHATASE"/>
    <property type="match status" value="1"/>
</dbReference>
<keyword evidence="3" id="KW-0460">Magnesium</keyword>
<evidence type="ECO:0000313" key="6">
    <source>
        <dbReference type="Proteomes" id="UP001500620"/>
    </source>
</evidence>
<dbReference type="Proteomes" id="UP001500620">
    <property type="component" value="Unassembled WGS sequence"/>
</dbReference>
<dbReference type="InterPro" id="IPR036412">
    <property type="entry name" value="HAD-like_sf"/>
</dbReference>
<evidence type="ECO:0000256" key="1">
    <source>
        <dbReference type="ARBA" id="ARBA00001946"/>
    </source>
</evidence>
<keyword evidence="2" id="KW-0378">Hydrolase</keyword>
<keyword evidence="6" id="KW-1185">Reference proteome</keyword>
<comment type="cofactor">
    <cofactor evidence="1">
        <name>Mg(2+)</name>
        <dbReference type="ChEBI" id="CHEBI:18420"/>
    </cofactor>
</comment>
<dbReference type="InterPro" id="IPR023214">
    <property type="entry name" value="HAD_sf"/>
</dbReference>
<evidence type="ECO:0000256" key="3">
    <source>
        <dbReference type="ARBA" id="ARBA00022842"/>
    </source>
</evidence>
<dbReference type="Pfam" id="PF00702">
    <property type="entry name" value="Hydrolase"/>
    <property type="match status" value="1"/>
</dbReference>
<gene>
    <name evidence="5" type="ORF">GCM10022255_069890</name>
</gene>
<organism evidence="5 6">
    <name type="scientific">Dactylosporangium darangshiense</name>
    <dbReference type="NCBI Taxonomy" id="579108"/>
    <lineage>
        <taxon>Bacteria</taxon>
        <taxon>Bacillati</taxon>
        <taxon>Actinomycetota</taxon>
        <taxon>Actinomycetes</taxon>
        <taxon>Micromonosporales</taxon>
        <taxon>Micromonosporaceae</taxon>
        <taxon>Dactylosporangium</taxon>
    </lineage>
</organism>
<dbReference type="InterPro" id="IPR051400">
    <property type="entry name" value="HAD-like_hydrolase"/>
</dbReference>
<protein>
    <recommendedName>
        <fullName evidence="7">HAD family hydrolase</fullName>
    </recommendedName>
</protein>
<reference evidence="6" key="1">
    <citation type="journal article" date="2019" name="Int. J. Syst. Evol. Microbiol.">
        <title>The Global Catalogue of Microorganisms (GCM) 10K type strain sequencing project: providing services to taxonomists for standard genome sequencing and annotation.</title>
        <authorList>
            <consortium name="The Broad Institute Genomics Platform"/>
            <consortium name="The Broad Institute Genome Sequencing Center for Infectious Disease"/>
            <person name="Wu L."/>
            <person name="Ma J."/>
        </authorList>
    </citation>
    <scope>NUCLEOTIDE SEQUENCE [LARGE SCALE GENOMIC DNA]</scope>
    <source>
        <strain evidence="6">JCM 17441</strain>
    </source>
</reference>